<comment type="caution">
    <text evidence="2">The sequence shown here is derived from an EMBL/GenBank/DDBJ whole genome shotgun (WGS) entry which is preliminary data.</text>
</comment>
<dbReference type="RefSeq" id="WP_345313154.1">
    <property type="nucleotide sequence ID" value="NZ_BAABIE010000006.1"/>
</dbReference>
<keyword evidence="1" id="KW-0472">Membrane</keyword>
<keyword evidence="3" id="KW-1185">Reference proteome</keyword>
<name>A0ABP8Z613_9ACTN</name>
<evidence type="ECO:0000313" key="2">
    <source>
        <dbReference type="EMBL" id="GAA4747464.1"/>
    </source>
</evidence>
<reference evidence="3" key="1">
    <citation type="journal article" date="2019" name="Int. J. Syst. Evol. Microbiol.">
        <title>The Global Catalogue of Microorganisms (GCM) 10K type strain sequencing project: providing services to taxonomists for standard genome sequencing and annotation.</title>
        <authorList>
            <consortium name="The Broad Institute Genomics Platform"/>
            <consortium name="The Broad Institute Genome Sequencing Center for Infectious Disease"/>
            <person name="Wu L."/>
            <person name="Ma J."/>
        </authorList>
    </citation>
    <scope>NUCLEOTIDE SEQUENCE [LARGE SCALE GENOMIC DNA]</scope>
    <source>
        <strain evidence="3">JCM 18077</strain>
    </source>
</reference>
<dbReference type="Proteomes" id="UP001500822">
    <property type="component" value="Unassembled WGS sequence"/>
</dbReference>
<gene>
    <name evidence="2" type="ORF">GCM10023217_16780</name>
</gene>
<evidence type="ECO:0000313" key="3">
    <source>
        <dbReference type="Proteomes" id="UP001500822"/>
    </source>
</evidence>
<keyword evidence="1" id="KW-1133">Transmembrane helix</keyword>
<dbReference type="EMBL" id="BAABIE010000006">
    <property type="protein sequence ID" value="GAA4747464.1"/>
    <property type="molecule type" value="Genomic_DNA"/>
</dbReference>
<proteinExistence type="predicted"/>
<keyword evidence="1" id="KW-0812">Transmembrane</keyword>
<accession>A0ABP8Z613</accession>
<sequence>MNESRGPAIEYFQPPGPYVPRNSWRRRSDTWVWVVSILAGVLLAAAAVTALIVGMRNHDAATPDRESGAATVYPSVVTSVVGPPGR</sequence>
<feature type="transmembrane region" description="Helical" evidence="1">
    <location>
        <begin position="31"/>
        <end position="55"/>
    </location>
</feature>
<protein>
    <submittedName>
        <fullName evidence="2">Uncharacterized protein</fullName>
    </submittedName>
</protein>
<organism evidence="2 3">
    <name type="scientific">Gordonia alkaliphila</name>
    <dbReference type="NCBI Taxonomy" id="1053547"/>
    <lineage>
        <taxon>Bacteria</taxon>
        <taxon>Bacillati</taxon>
        <taxon>Actinomycetota</taxon>
        <taxon>Actinomycetes</taxon>
        <taxon>Mycobacteriales</taxon>
        <taxon>Gordoniaceae</taxon>
        <taxon>Gordonia</taxon>
    </lineage>
</organism>
<evidence type="ECO:0000256" key="1">
    <source>
        <dbReference type="SAM" id="Phobius"/>
    </source>
</evidence>